<dbReference type="InterPro" id="IPR029336">
    <property type="entry name" value="DUF4594"/>
</dbReference>
<evidence type="ECO:0000256" key="2">
    <source>
        <dbReference type="ARBA" id="ARBA00023054"/>
    </source>
</evidence>
<feature type="compositionally biased region" description="Basic and acidic residues" evidence="3">
    <location>
        <begin position="205"/>
        <end position="225"/>
    </location>
</feature>
<dbReference type="PANTHER" id="PTHR15635">
    <property type="entry name" value="COILED-COIL DOMAIN CONTAINING PROTEIN 9"/>
    <property type="match status" value="1"/>
</dbReference>
<feature type="compositionally biased region" description="Basic and acidic residues" evidence="3">
    <location>
        <begin position="274"/>
        <end position="296"/>
    </location>
</feature>
<dbReference type="PhylomeDB" id="A7SJ70"/>
<feature type="region of interest" description="Disordered" evidence="3">
    <location>
        <begin position="1"/>
        <end position="25"/>
    </location>
</feature>
<proteinExistence type="predicted"/>
<dbReference type="AlphaFoldDB" id="A7SJ70"/>
<sequence length="624" mass="73067">MAEVKSRGRGRGRQIGSKSESKPGIVCEVTEKLKKEALLEERIRKIREKNEQLLKRQQEIEDDIKHAEEHSKEIAREEEEKAPLIGQKMTGVRMDEKPPSTKGRARGRVLAKMSREVPRAHVFEEKRKRNIEVVEREIKMDAPPSGRNFLADDHRADMSKAMSRSSHSWGGNQFESVVDRIKKDKLPHRSKGQFDNPEISMTGKSRREYMEWKQERERVDQERKERQKRGGGWKREWDQYKVPGIKHDSQEQTGFQDRGKYEQVSHRGKRHNWNYHDDRGVERQEFKQHHKDRNDELSGDWESTDKRYKIPPKADGSVPLAEDWEDTTQSNEYTVGSNTDLGNKKPEYDQAKEKLDTIEKDTLHEETSRDTQQMDNQEKYNPQENIRIISTQPTVDAHAKDLQETDTRAHNIKEDMVTYEENQQTEEHKASEVTDEDTTPKKSSLPQRQEQLSEQKTLGSMTKEESLKEDHEVHANLPEHQPKQEGQDYDNYPSLPEQRLDNDDDKHSDEQLNKHPSLPEQQLSNDHEKHLYPPDEQPNKDDHPSLSEQGLNDNYDKHSHPPDEQPNKDDHEKHPHLAKLVVKQEEGENEFPDFLKTPKSPIGNWADYEVDEEELKNIPIEWVG</sequence>
<keyword evidence="1" id="KW-0597">Phosphoprotein</keyword>
<keyword evidence="2" id="KW-0175">Coiled coil</keyword>
<dbReference type="PANTHER" id="PTHR15635:SF12">
    <property type="entry name" value="HABP4_PAI-RBP1 DOMAIN-CONTAINING PROTEIN"/>
    <property type="match status" value="1"/>
</dbReference>
<evidence type="ECO:0000256" key="1">
    <source>
        <dbReference type="ARBA" id="ARBA00022553"/>
    </source>
</evidence>
<dbReference type="KEGG" id="nve:5507667"/>
<dbReference type="InParanoid" id="A7SJ70"/>
<organism evidence="4 5">
    <name type="scientific">Nematostella vectensis</name>
    <name type="common">Starlet sea anemone</name>
    <dbReference type="NCBI Taxonomy" id="45351"/>
    <lineage>
        <taxon>Eukaryota</taxon>
        <taxon>Metazoa</taxon>
        <taxon>Cnidaria</taxon>
        <taxon>Anthozoa</taxon>
        <taxon>Hexacorallia</taxon>
        <taxon>Actiniaria</taxon>
        <taxon>Edwardsiidae</taxon>
        <taxon>Nematostella</taxon>
    </lineage>
</organism>
<dbReference type="OrthoDB" id="10058133at2759"/>
<name>A7SJ70_NEMVE</name>
<feature type="compositionally biased region" description="Basic and acidic residues" evidence="3">
    <location>
        <begin position="233"/>
        <end position="250"/>
    </location>
</feature>
<feature type="compositionally biased region" description="Basic and acidic residues" evidence="3">
    <location>
        <begin position="342"/>
        <end position="369"/>
    </location>
</feature>
<gene>
    <name evidence="4" type="ORF">NEMVEDRAFT_v1g245607</name>
</gene>
<feature type="region of interest" description="Disordered" evidence="3">
    <location>
        <begin position="183"/>
        <end position="604"/>
    </location>
</feature>
<accession>A7SJ70</accession>
<keyword evidence="5" id="KW-1185">Reference proteome</keyword>
<feature type="compositionally biased region" description="Polar residues" evidence="3">
    <location>
        <begin position="441"/>
        <end position="460"/>
    </location>
</feature>
<feature type="compositionally biased region" description="Basic and acidic residues" evidence="3">
    <location>
        <begin position="525"/>
        <end position="545"/>
    </location>
</feature>
<dbReference type="STRING" id="45351.A7SJ70"/>
<dbReference type="eggNOG" id="ENOG502QUM9">
    <property type="taxonomic scope" value="Eukaryota"/>
</dbReference>
<dbReference type="EMBL" id="DS469675">
    <property type="protein sequence ID" value="EDO36245.1"/>
    <property type="molecule type" value="Genomic_DNA"/>
</dbReference>
<feature type="region of interest" description="Disordered" evidence="3">
    <location>
        <begin position="62"/>
        <end position="113"/>
    </location>
</feature>
<feature type="compositionally biased region" description="Basic and acidic residues" evidence="3">
    <location>
        <begin position="397"/>
        <end position="416"/>
    </location>
</feature>
<protein>
    <recommendedName>
        <fullName evidence="6">Coiled-coil domain-containing protein 9</fullName>
    </recommendedName>
</protein>
<dbReference type="Proteomes" id="UP000001593">
    <property type="component" value="Unassembled WGS sequence"/>
</dbReference>
<feature type="compositionally biased region" description="Polar residues" evidence="3">
    <location>
        <begin position="327"/>
        <end position="341"/>
    </location>
</feature>
<evidence type="ECO:0000256" key="3">
    <source>
        <dbReference type="SAM" id="MobiDB-lite"/>
    </source>
</evidence>
<feature type="compositionally biased region" description="Basic and acidic residues" evidence="3">
    <location>
        <begin position="554"/>
        <end position="575"/>
    </location>
</feature>
<reference evidence="4 5" key="1">
    <citation type="journal article" date="2007" name="Science">
        <title>Sea anemone genome reveals ancestral eumetazoan gene repertoire and genomic organization.</title>
        <authorList>
            <person name="Putnam N.H."/>
            <person name="Srivastava M."/>
            <person name="Hellsten U."/>
            <person name="Dirks B."/>
            <person name="Chapman J."/>
            <person name="Salamov A."/>
            <person name="Terry A."/>
            <person name="Shapiro H."/>
            <person name="Lindquist E."/>
            <person name="Kapitonov V.V."/>
            <person name="Jurka J."/>
            <person name="Genikhovich G."/>
            <person name="Grigoriev I.V."/>
            <person name="Lucas S.M."/>
            <person name="Steele R.E."/>
            <person name="Finnerty J.R."/>
            <person name="Technau U."/>
            <person name="Martindale M.Q."/>
            <person name="Rokhsar D.S."/>
        </authorList>
    </citation>
    <scope>NUCLEOTIDE SEQUENCE [LARGE SCALE GENOMIC DNA]</scope>
    <source>
        <strain evidence="5">CH2 X CH6</strain>
    </source>
</reference>
<dbReference type="Pfam" id="PF15266">
    <property type="entry name" value="DUF4594"/>
    <property type="match status" value="1"/>
</dbReference>
<feature type="compositionally biased region" description="Polar residues" evidence="3">
    <location>
        <begin position="370"/>
        <end position="394"/>
    </location>
</feature>
<evidence type="ECO:0000313" key="4">
    <source>
        <dbReference type="EMBL" id="EDO36245.1"/>
    </source>
</evidence>
<feature type="compositionally biased region" description="Basic and acidic residues" evidence="3">
    <location>
        <begin position="498"/>
        <end position="513"/>
    </location>
</feature>
<dbReference type="HOGENOM" id="CLU_438265_0_0_1"/>
<feature type="compositionally biased region" description="Basic and acidic residues" evidence="3">
    <location>
        <begin position="462"/>
        <end position="474"/>
    </location>
</feature>
<evidence type="ECO:0000313" key="5">
    <source>
        <dbReference type="Proteomes" id="UP000001593"/>
    </source>
</evidence>
<feature type="compositionally biased region" description="Basic and acidic residues" evidence="3">
    <location>
        <begin position="62"/>
        <end position="82"/>
    </location>
</feature>
<evidence type="ECO:0008006" key="6">
    <source>
        <dbReference type="Google" id="ProtNLM"/>
    </source>
</evidence>